<feature type="signal peptide" evidence="4">
    <location>
        <begin position="1"/>
        <end position="27"/>
    </location>
</feature>
<dbReference type="SUPFAM" id="SSF102198">
    <property type="entry name" value="Putative cyclase"/>
    <property type="match status" value="1"/>
</dbReference>
<protein>
    <recommendedName>
        <fullName evidence="7">Cyclase family protein</fullName>
    </recommendedName>
</protein>
<keyword evidence="4" id="KW-0732">Signal</keyword>
<evidence type="ECO:0008006" key="7">
    <source>
        <dbReference type="Google" id="ProtNLM"/>
    </source>
</evidence>
<reference evidence="5" key="3">
    <citation type="submission" date="2015-04" db="UniProtKB">
        <authorList>
            <consortium name="EnsemblPlants"/>
        </authorList>
    </citation>
    <scope>IDENTIFICATION</scope>
</reference>
<dbReference type="HOGENOM" id="CLU_1333651_0_0_1"/>
<evidence type="ECO:0000313" key="5">
    <source>
        <dbReference type="EnsemblPlants" id="LPERR08G08800.3"/>
    </source>
</evidence>
<sequence length="206" mass="22963">MAALHLPPRVSPPLLILLTLVLRGAAATPSAHPAYPDDGPASCAAAAEPERREVHGGGMILDISHYYREDMPSWESEGGVGQFLWLPHSMRNGSLANNSEMRLPTHTGTHVDAPGHVFQHYFDAGFDVDSLDLHVLNGRYYVNCRWSGYRELMEFLKDFKNAWNYKLLEYNIQLSHFSPAILEKLIADSHQISPIKIGDSNQATTI</sequence>
<keyword evidence="6" id="KW-1185">Reference proteome</keyword>
<dbReference type="Gene3D" id="3.50.30.50">
    <property type="entry name" value="Putative cyclase"/>
    <property type="match status" value="1"/>
</dbReference>
<proteinExistence type="inferred from homology"/>
<dbReference type="PANTHER" id="PTHR31118">
    <property type="entry name" value="CYCLASE-LIKE PROTEIN 2"/>
    <property type="match status" value="1"/>
</dbReference>
<accession>A0A0D9X6K4</accession>
<dbReference type="GO" id="GO:0019441">
    <property type="term" value="P:L-tryptophan catabolic process to kynurenine"/>
    <property type="evidence" value="ECO:0007669"/>
    <property type="project" value="InterPro"/>
</dbReference>
<dbReference type="Gramene" id="LPERR08G08800.3">
    <property type="protein sequence ID" value="LPERR08G08800.3"/>
    <property type="gene ID" value="LPERR08G08800"/>
</dbReference>
<dbReference type="Pfam" id="PF04199">
    <property type="entry name" value="Cyclase"/>
    <property type="match status" value="1"/>
</dbReference>
<dbReference type="InterPro" id="IPR037175">
    <property type="entry name" value="KFase_sf"/>
</dbReference>
<dbReference type="EnsemblPlants" id="LPERR08G08800.3">
    <property type="protein sequence ID" value="LPERR08G08800.3"/>
    <property type="gene ID" value="LPERR08G08800"/>
</dbReference>
<organism evidence="5 6">
    <name type="scientific">Leersia perrieri</name>
    <dbReference type="NCBI Taxonomy" id="77586"/>
    <lineage>
        <taxon>Eukaryota</taxon>
        <taxon>Viridiplantae</taxon>
        <taxon>Streptophyta</taxon>
        <taxon>Embryophyta</taxon>
        <taxon>Tracheophyta</taxon>
        <taxon>Spermatophyta</taxon>
        <taxon>Magnoliopsida</taxon>
        <taxon>Liliopsida</taxon>
        <taxon>Poales</taxon>
        <taxon>Poaceae</taxon>
        <taxon>BOP clade</taxon>
        <taxon>Oryzoideae</taxon>
        <taxon>Oryzeae</taxon>
        <taxon>Oryzinae</taxon>
        <taxon>Leersia</taxon>
    </lineage>
</organism>
<evidence type="ECO:0000256" key="2">
    <source>
        <dbReference type="ARBA" id="ARBA00007865"/>
    </source>
</evidence>
<evidence type="ECO:0000256" key="1">
    <source>
        <dbReference type="ARBA" id="ARBA00004498"/>
    </source>
</evidence>
<reference evidence="6" key="2">
    <citation type="submission" date="2013-12" db="EMBL/GenBank/DDBJ databases">
        <authorList>
            <person name="Yu Y."/>
            <person name="Lee S."/>
            <person name="de Baynast K."/>
            <person name="Wissotski M."/>
            <person name="Liu L."/>
            <person name="Talag J."/>
            <person name="Goicoechea J."/>
            <person name="Angelova A."/>
            <person name="Jetty R."/>
            <person name="Kudrna D."/>
            <person name="Golser W."/>
            <person name="Rivera L."/>
            <person name="Zhang J."/>
            <person name="Wing R."/>
        </authorList>
    </citation>
    <scope>NUCLEOTIDE SEQUENCE</scope>
</reference>
<feature type="chain" id="PRO_5002349507" description="Cyclase family protein" evidence="4">
    <location>
        <begin position="28"/>
        <end position="206"/>
    </location>
</feature>
<keyword evidence="3" id="KW-0964">Secreted</keyword>
<evidence type="ECO:0000256" key="3">
    <source>
        <dbReference type="ARBA" id="ARBA00022530"/>
    </source>
</evidence>
<reference evidence="5 6" key="1">
    <citation type="submission" date="2012-08" db="EMBL/GenBank/DDBJ databases">
        <title>Oryza genome evolution.</title>
        <authorList>
            <person name="Wing R.A."/>
        </authorList>
    </citation>
    <scope>NUCLEOTIDE SEQUENCE</scope>
</reference>
<dbReference type="AlphaFoldDB" id="A0A0D9X6K4"/>
<name>A0A0D9X6K4_9ORYZ</name>
<dbReference type="InterPro" id="IPR007325">
    <property type="entry name" value="KFase/CYL"/>
</dbReference>
<evidence type="ECO:0000256" key="4">
    <source>
        <dbReference type="SAM" id="SignalP"/>
    </source>
</evidence>
<dbReference type="Proteomes" id="UP000032180">
    <property type="component" value="Chromosome 8"/>
</dbReference>
<comment type="subcellular location">
    <subcellularLocation>
        <location evidence="1">Secreted</location>
        <location evidence="1">Extracellular space</location>
        <location evidence="1">Extracellular matrix</location>
    </subcellularLocation>
</comment>
<comment type="similarity">
    <text evidence="2">Belongs to the Cyclase 1 superfamily.</text>
</comment>
<keyword evidence="3" id="KW-0272">Extracellular matrix</keyword>
<dbReference type="PANTHER" id="PTHR31118:SF12">
    <property type="entry name" value="CYCLASE-LIKE PROTEIN 2"/>
    <property type="match status" value="1"/>
</dbReference>
<evidence type="ECO:0000313" key="6">
    <source>
        <dbReference type="Proteomes" id="UP000032180"/>
    </source>
</evidence>
<dbReference type="GO" id="GO:0004061">
    <property type="term" value="F:arylformamidase activity"/>
    <property type="evidence" value="ECO:0007669"/>
    <property type="project" value="InterPro"/>
</dbReference>